<name>A0A165RFA4_9APHY</name>
<feature type="compositionally biased region" description="Polar residues" evidence="1">
    <location>
        <begin position="500"/>
        <end position="532"/>
    </location>
</feature>
<evidence type="ECO:0000256" key="1">
    <source>
        <dbReference type="SAM" id="MobiDB-lite"/>
    </source>
</evidence>
<reference evidence="2 3" key="1">
    <citation type="journal article" date="2016" name="Mol. Biol. Evol.">
        <title>Comparative Genomics of Early-Diverging Mushroom-Forming Fungi Provides Insights into the Origins of Lignocellulose Decay Capabilities.</title>
        <authorList>
            <person name="Nagy L.G."/>
            <person name="Riley R."/>
            <person name="Tritt A."/>
            <person name="Adam C."/>
            <person name="Daum C."/>
            <person name="Floudas D."/>
            <person name="Sun H."/>
            <person name="Yadav J.S."/>
            <person name="Pangilinan J."/>
            <person name="Larsson K.H."/>
            <person name="Matsuura K."/>
            <person name="Barry K."/>
            <person name="Labutti K."/>
            <person name="Kuo R."/>
            <person name="Ohm R.A."/>
            <person name="Bhattacharya S.S."/>
            <person name="Shirouzu T."/>
            <person name="Yoshinaga Y."/>
            <person name="Martin F.M."/>
            <person name="Grigoriev I.V."/>
            <person name="Hibbett D.S."/>
        </authorList>
    </citation>
    <scope>NUCLEOTIDE SEQUENCE [LARGE SCALE GENOMIC DNA]</scope>
    <source>
        <strain evidence="2 3">L-15889</strain>
    </source>
</reference>
<feature type="compositionally biased region" description="Polar residues" evidence="1">
    <location>
        <begin position="551"/>
        <end position="568"/>
    </location>
</feature>
<accession>A0A165RFA4</accession>
<gene>
    <name evidence="2" type="ORF">DAEQUDRAFT_182259</name>
</gene>
<dbReference type="EMBL" id="KV429050">
    <property type="protein sequence ID" value="KZT70675.1"/>
    <property type="molecule type" value="Genomic_DNA"/>
</dbReference>
<protein>
    <submittedName>
        <fullName evidence="2">Uncharacterized protein</fullName>
    </submittedName>
</protein>
<dbReference type="AlphaFoldDB" id="A0A165RFA4"/>
<feature type="compositionally biased region" description="Basic residues" evidence="1">
    <location>
        <begin position="573"/>
        <end position="584"/>
    </location>
</feature>
<evidence type="ECO:0000313" key="3">
    <source>
        <dbReference type="Proteomes" id="UP000076727"/>
    </source>
</evidence>
<feature type="region of interest" description="Disordered" evidence="1">
    <location>
        <begin position="266"/>
        <end position="314"/>
    </location>
</feature>
<dbReference type="OrthoDB" id="2802924at2759"/>
<proteinExistence type="predicted"/>
<dbReference type="Proteomes" id="UP000076727">
    <property type="component" value="Unassembled WGS sequence"/>
</dbReference>
<feature type="region of interest" description="Disordered" evidence="1">
    <location>
        <begin position="1"/>
        <end position="65"/>
    </location>
</feature>
<organism evidence="2 3">
    <name type="scientific">Daedalea quercina L-15889</name>
    <dbReference type="NCBI Taxonomy" id="1314783"/>
    <lineage>
        <taxon>Eukaryota</taxon>
        <taxon>Fungi</taxon>
        <taxon>Dikarya</taxon>
        <taxon>Basidiomycota</taxon>
        <taxon>Agaricomycotina</taxon>
        <taxon>Agaricomycetes</taxon>
        <taxon>Polyporales</taxon>
        <taxon>Fomitopsis</taxon>
    </lineage>
</organism>
<keyword evidence="3" id="KW-1185">Reference proteome</keyword>
<feature type="region of interest" description="Disordered" evidence="1">
    <location>
        <begin position="416"/>
        <end position="584"/>
    </location>
</feature>
<sequence length="584" mass="60965">MLYPSNRPAMASPSRIPAPRHSPGGVRFPSYSAPPRSSITESRVPEDDFTKRTISKPVNKSDSPALEFESKVRSFSKAHLLSTKPRESCTEGQHRASFLTHARRTSIPKSPRKVFHLASRLQVQSPTPVLQVSGVSLGQEAASGGMPKSSSVSIPAPTLTGPCLLMPTPSFVAEHSTNGSEEACSSGEAAHNLKMGRKQGMGWLKAHAAPSRAKESLMLATPSFVSLGHSNSAASFASKYSLWHGRRGGQCLKAGNGGDAGVVAPVRSPTSETSVGEGSTAPPAPVYGGALDLGSSAPAPPCSTGEQRRDGRDFGLPQDLLNTLDELEAVAEQIKALPVPDPRQHSVPHVVVSVGSVSSELERTGDASVSAFPVGVPAPGVSEAQKFDTEAKNSVSEEMPLVSLVTLATPSKLPRMPLGRAVSTPSSTARAPVNSPFPAIPRRAVSEQARLTKEAKPSRLPTTPLKSATTMSSPAPRIHDISGIKIMAGSNDRQPDGSWSRASSHSVPSTAGSVFSASGMRSVSDPTPTRTSGIGAGGPSRSVFKPRLSESVVSTLSAPRKVSLSTPVSKIAQRARHSGPPRHG</sequence>
<evidence type="ECO:0000313" key="2">
    <source>
        <dbReference type="EMBL" id="KZT70675.1"/>
    </source>
</evidence>
<feature type="compositionally biased region" description="Polar residues" evidence="1">
    <location>
        <begin position="268"/>
        <end position="277"/>
    </location>
</feature>
<feature type="compositionally biased region" description="Polar residues" evidence="1">
    <location>
        <begin position="460"/>
        <end position="473"/>
    </location>
</feature>